<evidence type="ECO:0000256" key="3">
    <source>
        <dbReference type="ARBA" id="ARBA00022691"/>
    </source>
</evidence>
<keyword evidence="6" id="KW-1185">Reference proteome</keyword>
<dbReference type="InterPro" id="IPR036388">
    <property type="entry name" value="WH-like_DNA-bd_sf"/>
</dbReference>
<dbReference type="PANTHER" id="PTHR43712">
    <property type="entry name" value="PUTATIVE (AFU_ORTHOLOGUE AFUA_4G14580)-RELATED"/>
    <property type="match status" value="1"/>
</dbReference>
<dbReference type="SUPFAM" id="SSF46785">
    <property type="entry name" value="Winged helix' DNA-binding domain"/>
    <property type="match status" value="1"/>
</dbReference>
<dbReference type="InterPro" id="IPR029063">
    <property type="entry name" value="SAM-dependent_MTases_sf"/>
</dbReference>
<keyword evidence="2" id="KW-0808">Transferase</keyword>
<dbReference type="Proteomes" id="UP001498398">
    <property type="component" value="Unassembled WGS sequence"/>
</dbReference>
<dbReference type="Gene3D" id="3.40.50.150">
    <property type="entry name" value="Vaccinia Virus protein VP39"/>
    <property type="match status" value="1"/>
</dbReference>
<dbReference type="InterPro" id="IPR001077">
    <property type="entry name" value="COMT_C"/>
</dbReference>
<protein>
    <recommendedName>
        <fullName evidence="4">O-methyltransferase C-terminal domain-containing protein</fullName>
    </recommendedName>
</protein>
<evidence type="ECO:0000256" key="1">
    <source>
        <dbReference type="ARBA" id="ARBA00022603"/>
    </source>
</evidence>
<keyword evidence="1" id="KW-0489">Methyltransferase</keyword>
<organism evidence="5 6">
    <name type="scientific">Marasmiellus scandens</name>
    <dbReference type="NCBI Taxonomy" id="2682957"/>
    <lineage>
        <taxon>Eukaryota</taxon>
        <taxon>Fungi</taxon>
        <taxon>Dikarya</taxon>
        <taxon>Basidiomycota</taxon>
        <taxon>Agaricomycotina</taxon>
        <taxon>Agaricomycetes</taxon>
        <taxon>Agaricomycetidae</taxon>
        <taxon>Agaricales</taxon>
        <taxon>Marasmiineae</taxon>
        <taxon>Omphalotaceae</taxon>
        <taxon>Marasmiellus</taxon>
    </lineage>
</organism>
<dbReference type="InterPro" id="IPR036390">
    <property type="entry name" value="WH_DNA-bd_sf"/>
</dbReference>
<gene>
    <name evidence="5" type="ORF">VKT23_011884</name>
</gene>
<proteinExistence type="predicted"/>
<dbReference type="SUPFAM" id="SSF53335">
    <property type="entry name" value="S-adenosyl-L-methionine-dependent methyltransferases"/>
    <property type="match status" value="1"/>
</dbReference>
<evidence type="ECO:0000313" key="5">
    <source>
        <dbReference type="EMBL" id="KAK7453204.1"/>
    </source>
</evidence>
<dbReference type="PROSITE" id="PS51683">
    <property type="entry name" value="SAM_OMT_II"/>
    <property type="match status" value="1"/>
</dbReference>
<evidence type="ECO:0000313" key="6">
    <source>
        <dbReference type="Proteomes" id="UP001498398"/>
    </source>
</evidence>
<sequence length="443" mass="49150">MDQGDPGRVELTQLATLISQAVSVVGDEYALAGHAFPLLNSTKAGPFDAPERTSETLRVAIKTIEAACAQLSAMVANPGHVITNKTFNYFESACLRIVMEAKISDLLLDRPEGVHVNELGEKSDRDPGKLSRVLRALATNHVYVEVKPNVFANNRLSLKLLSSDPVYGLVGHMSDEAMKAGAFLGDVLADPQTAFSYEAKNVAFKKANGVLPFEMNIIDKLRGERFNQGMVGWAEVTGRAMIPRIYPWSALPSDATIVDVGGGNGHAVLEVIKAFPHLKAIIQDTESVAKDGKKFWTQIYPEAINNQRVQFKAFDFLKEPPYANCDIYYLRHVLHDWAGDAPVTILSNVRKAMKSTSKLLIHEFVPQYIVREKSSKAPEPLLPNYGAASRRLYFQDLNMMQQFNSKERTLEEFIEMGNKAGFEFVKLWDGGEAGILEFNLNKQ</sequence>
<name>A0ABR1J7Z7_9AGAR</name>
<feature type="domain" description="O-methyltransferase C-terminal" evidence="4">
    <location>
        <begin position="197"/>
        <end position="423"/>
    </location>
</feature>
<comment type="caution">
    <text evidence="5">The sequence shown here is derived from an EMBL/GenBank/DDBJ whole genome shotgun (WGS) entry which is preliminary data.</text>
</comment>
<reference evidence="5 6" key="1">
    <citation type="submission" date="2024-01" db="EMBL/GenBank/DDBJ databases">
        <title>A draft genome for the cacao thread blight pathogen Marasmiellus scandens.</title>
        <authorList>
            <person name="Baruah I.K."/>
            <person name="Leung J."/>
            <person name="Bukari Y."/>
            <person name="Amoako-Attah I."/>
            <person name="Meinhardt L.W."/>
            <person name="Bailey B.A."/>
            <person name="Cohen S.P."/>
        </authorList>
    </citation>
    <scope>NUCLEOTIDE SEQUENCE [LARGE SCALE GENOMIC DNA]</scope>
    <source>
        <strain evidence="5 6">GH-19</strain>
    </source>
</reference>
<dbReference type="Gene3D" id="1.10.10.10">
    <property type="entry name" value="Winged helix-like DNA-binding domain superfamily/Winged helix DNA-binding domain"/>
    <property type="match status" value="1"/>
</dbReference>
<keyword evidence="3" id="KW-0949">S-adenosyl-L-methionine</keyword>
<evidence type="ECO:0000259" key="4">
    <source>
        <dbReference type="Pfam" id="PF00891"/>
    </source>
</evidence>
<dbReference type="EMBL" id="JBANRG010000027">
    <property type="protein sequence ID" value="KAK7453204.1"/>
    <property type="molecule type" value="Genomic_DNA"/>
</dbReference>
<evidence type="ECO:0000256" key="2">
    <source>
        <dbReference type="ARBA" id="ARBA00022679"/>
    </source>
</evidence>
<dbReference type="Pfam" id="PF00891">
    <property type="entry name" value="Methyltransf_2"/>
    <property type="match status" value="1"/>
</dbReference>
<dbReference type="InterPro" id="IPR016461">
    <property type="entry name" value="COMT-like"/>
</dbReference>
<accession>A0ABR1J7Z7</accession>
<dbReference type="PANTHER" id="PTHR43712:SF2">
    <property type="entry name" value="O-METHYLTRANSFERASE CICE"/>
    <property type="match status" value="1"/>
</dbReference>